<feature type="region of interest" description="Disordered" evidence="1">
    <location>
        <begin position="317"/>
        <end position="338"/>
    </location>
</feature>
<dbReference type="SUPFAM" id="SSF53448">
    <property type="entry name" value="Nucleotide-diphospho-sugar transferases"/>
    <property type="match status" value="1"/>
</dbReference>
<accession>A0A1G7CG72</accession>
<dbReference type="EMBL" id="FNAV01000003">
    <property type="protein sequence ID" value="SDE37740.1"/>
    <property type="molecule type" value="Genomic_DNA"/>
</dbReference>
<gene>
    <name evidence="2" type="ORF">SAMN04488105_10399</name>
</gene>
<dbReference type="PANTHER" id="PTHR43179:SF7">
    <property type="entry name" value="RHAMNOSYLTRANSFERASE WBBL"/>
    <property type="match status" value="1"/>
</dbReference>
<evidence type="ECO:0000256" key="1">
    <source>
        <dbReference type="SAM" id="MobiDB-lite"/>
    </source>
</evidence>
<dbReference type="STRING" id="282683.SAMN04488105_10399"/>
<dbReference type="Pfam" id="PF13641">
    <property type="entry name" value="Glyco_tranf_2_3"/>
    <property type="match status" value="1"/>
</dbReference>
<name>A0A1G7CG72_9RHOB</name>
<reference evidence="3" key="1">
    <citation type="submission" date="2016-10" db="EMBL/GenBank/DDBJ databases">
        <authorList>
            <person name="Varghese N."/>
            <person name="Submissions S."/>
        </authorList>
    </citation>
    <scope>NUCLEOTIDE SEQUENCE [LARGE SCALE GENOMIC DNA]</scope>
    <source>
        <strain evidence="3">DSM 10146</strain>
    </source>
</reference>
<organism evidence="2 3">
    <name type="scientific">Salipiger thiooxidans</name>
    <dbReference type="NCBI Taxonomy" id="282683"/>
    <lineage>
        <taxon>Bacteria</taxon>
        <taxon>Pseudomonadati</taxon>
        <taxon>Pseudomonadota</taxon>
        <taxon>Alphaproteobacteria</taxon>
        <taxon>Rhodobacterales</taxon>
        <taxon>Roseobacteraceae</taxon>
        <taxon>Salipiger</taxon>
    </lineage>
</organism>
<dbReference type="InterPro" id="IPR029044">
    <property type="entry name" value="Nucleotide-diphossugar_trans"/>
</dbReference>
<dbReference type="OrthoDB" id="9771846at2"/>
<dbReference type="RefSeq" id="WP_089956141.1">
    <property type="nucleotide sequence ID" value="NZ_FNAV01000003.1"/>
</dbReference>
<evidence type="ECO:0000313" key="3">
    <source>
        <dbReference type="Proteomes" id="UP000198994"/>
    </source>
</evidence>
<keyword evidence="3" id="KW-1185">Reference proteome</keyword>
<dbReference type="AlphaFoldDB" id="A0A1G7CG72"/>
<dbReference type="Gene3D" id="3.90.550.10">
    <property type="entry name" value="Spore Coat Polysaccharide Biosynthesis Protein SpsA, Chain A"/>
    <property type="match status" value="1"/>
</dbReference>
<dbReference type="PANTHER" id="PTHR43179">
    <property type="entry name" value="RHAMNOSYLTRANSFERASE WBBL"/>
    <property type="match status" value="1"/>
</dbReference>
<protein>
    <recommendedName>
        <fullName evidence="4">Glycosyltransferase 2-like domain-containing protein</fullName>
    </recommendedName>
</protein>
<dbReference type="Proteomes" id="UP000198994">
    <property type="component" value="Unassembled WGS sequence"/>
</dbReference>
<evidence type="ECO:0008006" key="4">
    <source>
        <dbReference type="Google" id="ProtNLM"/>
    </source>
</evidence>
<evidence type="ECO:0000313" key="2">
    <source>
        <dbReference type="EMBL" id="SDE37740.1"/>
    </source>
</evidence>
<dbReference type="CDD" id="cd04186">
    <property type="entry name" value="GT_2_like_c"/>
    <property type="match status" value="1"/>
</dbReference>
<sequence>MPKLLVISLNYRTPTMTLRSVQHALREMQGLEAELVIVDNDSGDGSFEAMHAALASEPWAAGAPVRLIQSGHNGGFGAGNNVGICAGWSDGSRPDYVYLLNSDAFPGPDSLRALLRHLETHPEAGLAGSYIHGEDGAPHYSAFRFPSALSELEAAARFGPVTRLLNAHRVWLDLPERALPVDWLAGASLMMRQSVLDEIGLFDETYFLYFEETDLCLRAARAGYETHYVRDSEVVHIGSVSTGMKTWARVPGFWLDSRWHYYSKNHGRPYAVAVTLAHLAGGLIWRLRRVLQRKPKADPDHFLRDLLLHDIRAMTRPLPGQRGAQPRPGCRTPEANPE</sequence>
<proteinExistence type="predicted"/>